<reference evidence="3 4" key="1">
    <citation type="submission" date="2018-06" db="EMBL/GenBank/DDBJ databases">
        <title>Genomic Encyclopedia of Archaeal and Bacterial Type Strains, Phase II (KMG-II): from individual species to whole genera.</title>
        <authorList>
            <person name="Goeker M."/>
        </authorList>
    </citation>
    <scope>NUCLEOTIDE SEQUENCE [LARGE SCALE GENOMIC DNA]</scope>
    <source>
        <strain evidence="3 4">DSM 21851</strain>
    </source>
</reference>
<dbReference type="EMBL" id="QLMC01000002">
    <property type="protein sequence ID" value="RAK00376.1"/>
    <property type="molecule type" value="Genomic_DNA"/>
</dbReference>
<dbReference type="PANTHER" id="PTHR34220">
    <property type="entry name" value="SENSOR HISTIDINE KINASE YPDA"/>
    <property type="match status" value="1"/>
</dbReference>
<dbReference type="OrthoDB" id="976300at2"/>
<feature type="transmembrane region" description="Helical" evidence="1">
    <location>
        <begin position="85"/>
        <end position="111"/>
    </location>
</feature>
<dbReference type="PANTHER" id="PTHR34220:SF7">
    <property type="entry name" value="SENSOR HISTIDINE KINASE YPDA"/>
    <property type="match status" value="1"/>
</dbReference>
<evidence type="ECO:0000256" key="1">
    <source>
        <dbReference type="SAM" id="Phobius"/>
    </source>
</evidence>
<dbReference type="GO" id="GO:0016020">
    <property type="term" value="C:membrane"/>
    <property type="evidence" value="ECO:0007669"/>
    <property type="project" value="InterPro"/>
</dbReference>
<keyword evidence="3" id="KW-0418">Kinase</keyword>
<evidence type="ECO:0000259" key="2">
    <source>
        <dbReference type="Pfam" id="PF06580"/>
    </source>
</evidence>
<dbReference type="InterPro" id="IPR010559">
    <property type="entry name" value="Sig_transdc_His_kin_internal"/>
</dbReference>
<accession>A0A327X1R9</accession>
<gene>
    <name evidence="3" type="ORF">LX87_02078</name>
</gene>
<dbReference type="InterPro" id="IPR050640">
    <property type="entry name" value="Bact_2-comp_sensor_kinase"/>
</dbReference>
<dbReference type="Proteomes" id="UP000248790">
    <property type="component" value="Unassembled WGS sequence"/>
</dbReference>
<feature type="transmembrane region" description="Helical" evidence="1">
    <location>
        <begin position="41"/>
        <end position="64"/>
    </location>
</feature>
<organism evidence="3 4">
    <name type="scientific">Larkinella arboricola</name>
    <dbReference type="NCBI Taxonomy" id="643671"/>
    <lineage>
        <taxon>Bacteria</taxon>
        <taxon>Pseudomonadati</taxon>
        <taxon>Bacteroidota</taxon>
        <taxon>Cytophagia</taxon>
        <taxon>Cytophagales</taxon>
        <taxon>Spirosomataceae</taxon>
        <taxon>Larkinella</taxon>
    </lineage>
</organism>
<keyword evidence="3" id="KW-0808">Transferase</keyword>
<name>A0A327X1R9_LARAB</name>
<comment type="caution">
    <text evidence="3">The sequence shown here is derived from an EMBL/GenBank/DDBJ whole genome shotgun (WGS) entry which is preliminary data.</text>
</comment>
<keyword evidence="1" id="KW-0812">Transmembrane</keyword>
<keyword evidence="4" id="KW-1185">Reference proteome</keyword>
<feature type="transmembrane region" description="Helical" evidence="1">
    <location>
        <begin position="117"/>
        <end position="139"/>
    </location>
</feature>
<keyword evidence="1" id="KW-0472">Membrane</keyword>
<proteinExistence type="predicted"/>
<dbReference type="GO" id="GO:0000155">
    <property type="term" value="F:phosphorelay sensor kinase activity"/>
    <property type="evidence" value="ECO:0007669"/>
    <property type="project" value="InterPro"/>
</dbReference>
<dbReference type="RefSeq" id="WP_111628123.1">
    <property type="nucleotide sequence ID" value="NZ_QLMC01000002.1"/>
</dbReference>
<feature type="transmembrane region" description="Helical" evidence="1">
    <location>
        <begin position="12"/>
        <end position="29"/>
    </location>
</feature>
<dbReference type="Pfam" id="PF06580">
    <property type="entry name" value="His_kinase"/>
    <property type="match status" value="1"/>
</dbReference>
<evidence type="ECO:0000313" key="3">
    <source>
        <dbReference type="EMBL" id="RAK00376.1"/>
    </source>
</evidence>
<dbReference type="AlphaFoldDB" id="A0A327X1R9"/>
<keyword evidence="1" id="KW-1133">Transmembrane helix</keyword>
<sequence>MTTFERPNDRWLRWIGIPLIVLLANLLYLKDDQHNPVLYAGWVFIGMAYVTLAWEGSVSWVAYVRKLFPDARHSFRRIVITFTGYFLLAVVCQSMFVFLTDLSGLAIIPITAHVYRAYIGIGIFCSLVLGITYEIIYYLHQYRQAVAEVEAIQKSRIQGQFDSLKSQVNPHFLFNSLNSLSALIAEDKQQANRFLEEMSSVYRYLLQSNDRKLVTLQTEIRFIESFFYLLKARYGPAIELHTAIAPELLDHYLPPFSLQMLIENAIRHNIILADRPLVIMLQADSKKQTGTTRLQVANNIQRKNIQVKKQPGGLTQLTERFKLLRLPRPVIQDNGREFSVHVPLITKDADFLINLP</sequence>
<evidence type="ECO:0000313" key="4">
    <source>
        <dbReference type="Proteomes" id="UP000248790"/>
    </source>
</evidence>
<feature type="domain" description="Signal transduction histidine kinase internal region" evidence="2">
    <location>
        <begin position="160"/>
        <end position="236"/>
    </location>
</feature>
<protein>
    <submittedName>
        <fullName evidence="3">Histidine kinase</fullName>
    </submittedName>
</protein>